<evidence type="ECO:0000313" key="1">
    <source>
        <dbReference type="EMBL" id="JAD50626.1"/>
    </source>
</evidence>
<reference evidence="1" key="1">
    <citation type="submission" date="2014-09" db="EMBL/GenBank/DDBJ databases">
        <authorList>
            <person name="Magalhaes I.L.F."/>
            <person name="Oliveira U."/>
            <person name="Santos F.R."/>
            <person name="Vidigal T.H.D.A."/>
            <person name="Brescovit A.D."/>
            <person name="Santos A.J."/>
        </authorList>
    </citation>
    <scope>NUCLEOTIDE SEQUENCE</scope>
    <source>
        <tissue evidence="1">Shoot tissue taken approximately 20 cm above the soil surface</tissue>
    </source>
</reference>
<proteinExistence type="predicted"/>
<reference evidence="1" key="2">
    <citation type="journal article" date="2015" name="Data Brief">
        <title>Shoot transcriptome of the giant reed, Arundo donax.</title>
        <authorList>
            <person name="Barrero R.A."/>
            <person name="Guerrero F.D."/>
            <person name="Moolhuijzen P."/>
            <person name="Goolsby J.A."/>
            <person name="Tidwell J."/>
            <person name="Bellgard S.E."/>
            <person name="Bellgard M.I."/>
        </authorList>
    </citation>
    <scope>NUCLEOTIDE SEQUENCE</scope>
    <source>
        <tissue evidence="1">Shoot tissue taken approximately 20 cm above the soil surface</tissue>
    </source>
</reference>
<accession>A0A0A9AHM7</accession>
<protein>
    <submittedName>
        <fullName evidence="1">Uncharacterized protein</fullName>
    </submittedName>
</protein>
<dbReference type="EMBL" id="GBRH01247269">
    <property type="protein sequence ID" value="JAD50626.1"/>
    <property type="molecule type" value="Transcribed_RNA"/>
</dbReference>
<name>A0A0A9AHM7_ARUDO</name>
<dbReference type="AlphaFoldDB" id="A0A0A9AHM7"/>
<sequence length="46" mass="5090">MADGKKPSNPEQDDTPALLKAVLAKLDRLETVEALLHDHQLAINRL</sequence>
<organism evidence="1">
    <name type="scientific">Arundo donax</name>
    <name type="common">Giant reed</name>
    <name type="synonym">Donax arundinaceus</name>
    <dbReference type="NCBI Taxonomy" id="35708"/>
    <lineage>
        <taxon>Eukaryota</taxon>
        <taxon>Viridiplantae</taxon>
        <taxon>Streptophyta</taxon>
        <taxon>Embryophyta</taxon>
        <taxon>Tracheophyta</taxon>
        <taxon>Spermatophyta</taxon>
        <taxon>Magnoliopsida</taxon>
        <taxon>Liliopsida</taxon>
        <taxon>Poales</taxon>
        <taxon>Poaceae</taxon>
        <taxon>PACMAD clade</taxon>
        <taxon>Arundinoideae</taxon>
        <taxon>Arundineae</taxon>
        <taxon>Arundo</taxon>
    </lineage>
</organism>